<evidence type="ECO:0000313" key="1">
    <source>
        <dbReference type="EMBL" id="KKN11386.1"/>
    </source>
</evidence>
<comment type="caution">
    <text evidence="1">The sequence shown here is derived from an EMBL/GenBank/DDBJ whole genome shotgun (WGS) entry which is preliminary data.</text>
</comment>
<dbReference type="AlphaFoldDB" id="A0A0F9QDV2"/>
<sequence>MKRPETKKQVYSADPIGLEKHNKVKAYNKGRQDMIDFQPSYDEILRIMDNLMAEGKGILEYAKAIHRRLGGK</sequence>
<dbReference type="EMBL" id="LAZR01004142">
    <property type="protein sequence ID" value="KKN11386.1"/>
    <property type="molecule type" value="Genomic_DNA"/>
</dbReference>
<proteinExistence type="predicted"/>
<accession>A0A0F9QDV2</accession>
<name>A0A0F9QDV2_9ZZZZ</name>
<reference evidence="1" key="1">
    <citation type="journal article" date="2015" name="Nature">
        <title>Complex archaea that bridge the gap between prokaryotes and eukaryotes.</title>
        <authorList>
            <person name="Spang A."/>
            <person name="Saw J.H."/>
            <person name="Jorgensen S.L."/>
            <person name="Zaremba-Niedzwiedzka K."/>
            <person name="Martijn J."/>
            <person name="Lind A.E."/>
            <person name="van Eijk R."/>
            <person name="Schleper C."/>
            <person name="Guy L."/>
            <person name="Ettema T.J."/>
        </authorList>
    </citation>
    <scope>NUCLEOTIDE SEQUENCE</scope>
</reference>
<organism evidence="1">
    <name type="scientific">marine sediment metagenome</name>
    <dbReference type="NCBI Taxonomy" id="412755"/>
    <lineage>
        <taxon>unclassified sequences</taxon>
        <taxon>metagenomes</taxon>
        <taxon>ecological metagenomes</taxon>
    </lineage>
</organism>
<gene>
    <name evidence="1" type="ORF">LCGC14_1027260</name>
</gene>
<protein>
    <submittedName>
        <fullName evidence="1">Uncharacterized protein</fullName>
    </submittedName>
</protein>